<accession>A0ABS8RRZ8</accession>
<feature type="compositionally biased region" description="Basic and acidic residues" evidence="1">
    <location>
        <begin position="1"/>
        <end position="12"/>
    </location>
</feature>
<sequence>MDASDQKPNQEENKEEEVPAAGDGESPDLLKSELESLEKMVVEELSSDETKAAIDKTNTTIESLAQGFAESAKGLASKVETWSSSVLHNQTPNVSEEATDSLPTSDKHVGESSAADTDSANNHEQAPTNTEKQSLVGVTSWMNCCGLLEVLARPSDK</sequence>
<name>A0ABS8RRZ8_DATST</name>
<organism evidence="2 3">
    <name type="scientific">Datura stramonium</name>
    <name type="common">Jimsonweed</name>
    <name type="synonym">Common thornapple</name>
    <dbReference type="NCBI Taxonomy" id="4076"/>
    <lineage>
        <taxon>Eukaryota</taxon>
        <taxon>Viridiplantae</taxon>
        <taxon>Streptophyta</taxon>
        <taxon>Embryophyta</taxon>
        <taxon>Tracheophyta</taxon>
        <taxon>Spermatophyta</taxon>
        <taxon>Magnoliopsida</taxon>
        <taxon>eudicotyledons</taxon>
        <taxon>Gunneridae</taxon>
        <taxon>Pentapetalae</taxon>
        <taxon>asterids</taxon>
        <taxon>lamiids</taxon>
        <taxon>Solanales</taxon>
        <taxon>Solanaceae</taxon>
        <taxon>Solanoideae</taxon>
        <taxon>Datureae</taxon>
        <taxon>Datura</taxon>
    </lineage>
</organism>
<protein>
    <submittedName>
        <fullName evidence="2">Uncharacterized protein</fullName>
    </submittedName>
</protein>
<proteinExistence type="predicted"/>
<dbReference type="Proteomes" id="UP000823775">
    <property type="component" value="Unassembled WGS sequence"/>
</dbReference>
<feature type="compositionally biased region" description="Polar residues" evidence="1">
    <location>
        <begin position="114"/>
        <end position="134"/>
    </location>
</feature>
<evidence type="ECO:0000313" key="2">
    <source>
        <dbReference type="EMBL" id="MCD7449353.1"/>
    </source>
</evidence>
<reference evidence="2 3" key="1">
    <citation type="journal article" date="2021" name="BMC Genomics">
        <title>Datura genome reveals duplications of psychoactive alkaloid biosynthetic genes and high mutation rate following tissue culture.</title>
        <authorList>
            <person name="Rajewski A."/>
            <person name="Carter-House D."/>
            <person name="Stajich J."/>
            <person name="Litt A."/>
        </authorList>
    </citation>
    <scope>NUCLEOTIDE SEQUENCE [LARGE SCALE GENOMIC DNA]</scope>
    <source>
        <strain evidence="2">AR-01</strain>
    </source>
</reference>
<feature type="compositionally biased region" description="Polar residues" evidence="1">
    <location>
        <begin position="85"/>
        <end position="104"/>
    </location>
</feature>
<dbReference type="EMBL" id="JACEIK010000092">
    <property type="protein sequence ID" value="MCD7449353.1"/>
    <property type="molecule type" value="Genomic_DNA"/>
</dbReference>
<comment type="caution">
    <text evidence="2">The sequence shown here is derived from an EMBL/GenBank/DDBJ whole genome shotgun (WGS) entry which is preliminary data.</text>
</comment>
<feature type="region of interest" description="Disordered" evidence="1">
    <location>
        <begin position="85"/>
        <end position="134"/>
    </location>
</feature>
<feature type="compositionally biased region" description="Basic and acidic residues" evidence="1">
    <location>
        <begin position="28"/>
        <end position="54"/>
    </location>
</feature>
<evidence type="ECO:0000256" key="1">
    <source>
        <dbReference type="SAM" id="MobiDB-lite"/>
    </source>
</evidence>
<evidence type="ECO:0000313" key="3">
    <source>
        <dbReference type="Proteomes" id="UP000823775"/>
    </source>
</evidence>
<feature type="region of interest" description="Disordered" evidence="1">
    <location>
        <begin position="1"/>
        <end position="54"/>
    </location>
</feature>
<keyword evidence="3" id="KW-1185">Reference proteome</keyword>
<gene>
    <name evidence="2" type="ORF">HAX54_051542</name>
</gene>